<keyword evidence="3" id="KW-1003">Cell membrane</keyword>
<protein>
    <submittedName>
        <fullName evidence="7">Type IV secretion system protein VirD4</fullName>
    </submittedName>
</protein>
<evidence type="ECO:0000313" key="7">
    <source>
        <dbReference type="EMBL" id="SCP97755.1"/>
    </source>
</evidence>
<dbReference type="InterPro" id="IPR027417">
    <property type="entry name" value="P-loop_NTPase"/>
</dbReference>
<evidence type="ECO:0000256" key="6">
    <source>
        <dbReference type="ARBA" id="ARBA00023136"/>
    </source>
</evidence>
<evidence type="ECO:0000313" key="8">
    <source>
        <dbReference type="Proteomes" id="UP000199315"/>
    </source>
</evidence>
<dbReference type="GO" id="GO:0005886">
    <property type="term" value="C:plasma membrane"/>
    <property type="evidence" value="ECO:0007669"/>
    <property type="project" value="UniProtKB-SubCell"/>
</dbReference>
<dbReference type="AlphaFoldDB" id="A0A1D3TUI5"/>
<keyword evidence="6" id="KW-0472">Membrane</keyword>
<dbReference type="PANTHER" id="PTHR37937">
    <property type="entry name" value="CONJUGATIVE TRANSFER: DNA TRANSPORT"/>
    <property type="match status" value="1"/>
</dbReference>
<dbReference type="SUPFAM" id="SSF52540">
    <property type="entry name" value="P-loop containing nucleoside triphosphate hydrolases"/>
    <property type="match status" value="1"/>
</dbReference>
<evidence type="ECO:0000256" key="2">
    <source>
        <dbReference type="ARBA" id="ARBA00008806"/>
    </source>
</evidence>
<keyword evidence="5" id="KW-1133">Transmembrane helix</keyword>
<name>A0A1D3TUI5_9FIRM</name>
<dbReference type="Gene3D" id="3.40.50.300">
    <property type="entry name" value="P-loop containing nucleotide triphosphate hydrolases"/>
    <property type="match status" value="1"/>
</dbReference>
<dbReference type="EMBL" id="FMKA01000013">
    <property type="protein sequence ID" value="SCP97755.1"/>
    <property type="molecule type" value="Genomic_DNA"/>
</dbReference>
<dbReference type="STRING" id="1619234.SAMN05421730_101360"/>
<organism evidence="7 8">
    <name type="scientific">Anaerobium acetethylicum</name>
    <dbReference type="NCBI Taxonomy" id="1619234"/>
    <lineage>
        <taxon>Bacteria</taxon>
        <taxon>Bacillati</taxon>
        <taxon>Bacillota</taxon>
        <taxon>Clostridia</taxon>
        <taxon>Lachnospirales</taxon>
        <taxon>Lachnospiraceae</taxon>
        <taxon>Anaerobium</taxon>
    </lineage>
</organism>
<comment type="subcellular location">
    <subcellularLocation>
        <location evidence="1">Cell membrane</location>
        <topology evidence="1">Multi-pass membrane protein</topology>
    </subcellularLocation>
</comment>
<proteinExistence type="inferred from homology"/>
<dbReference type="Proteomes" id="UP000199315">
    <property type="component" value="Unassembled WGS sequence"/>
</dbReference>
<sequence>MLKNNGYSLKVINLLEMEQSDCYNPFRYIREETDIVKLITNLITNTTPKGSNPSDPFWEKAEGLFLQSVFYYVWMEEPPEKRNFETVLKLLGEAEIKDDKKPSKLDDRMKRLEERSTLGANHPAVKQYSKCMRGAGDTVRSIIISANSRLAFLENKQVLRILSKDEMNLADLGIGVNGDGETKTVLFCVIPDSDKSYNFIVGILYTQIFQELYYQADFNCGGRLPIHVTFMLDEFSNVALPDDYCSLLSTMRSREISSIIIIQNLAQIKALFKDTWETIPGNCDTLVYLGGNEVSTHKYISELLGKGTIDKRSSGETKGRNGSSSRNFDVLGRELLTPDEARKLDNRKCLIFIRGFNPILDDKYIPFAHQAFHQTADGKGELYIHQPNRDGKAAESPNEILNRKSLAYYEQLKRNGENVSIDSMQYEQFSMFGRKDTEKHAAGRNEQDKKDAGDSITSRMIRWAYAEDQKREVRMALEAGMPIGDILGYFYPETPAGTMEKIRMAYEQMSQQQSE</sequence>
<dbReference type="PANTHER" id="PTHR37937:SF1">
    <property type="entry name" value="CONJUGATIVE TRANSFER: DNA TRANSPORT"/>
    <property type="match status" value="1"/>
</dbReference>
<accession>A0A1D3TUI5</accession>
<evidence type="ECO:0000256" key="4">
    <source>
        <dbReference type="ARBA" id="ARBA00022692"/>
    </source>
</evidence>
<comment type="similarity">
    <text evidence="2">Belongs to the VirD4/TraG family.</text>
</comment>
<dbReference type="NCBIfam" id="NF045973">
    <property type="entry name" value="conju_CD1115"/>
    <property type="match status" value="1"/>
</dbReference>
<dbReference type="OrthoDB" id="9766496at2"/>
<dbReference type="CDD" id="cd01127">
    <property type="entry name" value="TrwB_TraG_TraD_VirD4"/>
    <property type="match status" value="1"/>
</dbReference>
<dbReference type="InterPro" id="IPR003688">
    <property type="entry name" value="TraG/VirD4"/>
</dbReference>
<keyword evidence="8" id="KW-1185">Reference proteome</keyword>
<evidence type="ECO:0000256" key="3">
    <source>
        <dbReference type="ARBA" id="ARBA00022475"/>
    </source>
</evidence>
<dbReference type="InterPro" id="IPR051539">
    <property type="entry name" value="T4SS-coupling_protein"/>
</dbReference>
<gene>
    <name evidence="7" type="ORF">SAMN05421730_101360</name>
</gene>
<dbReference type="Pfam" id="PF02534">
    <property type="entry name" value="T4SS-DNA_transf"/>
    <property type="match status" value="1"/>
</dbReference>
<evidence type="ECO:0000256" key="5">
    <source>
        <dbReference type="ARBA" id="ARBA00022989"/>
    </source>
</evidence>
<keyword evidence="4" id="KW-0812">Transmembrane</keyword>
<evidence type="ECO:0000256" key="1">
    <source>
        <dbReference type="ARBA" id="ARBA00004651"/>
    </source>
</evidence>
<reference evidence="7 8" key="1">
    <citation type="submission" date="2016-09" db="EMBL/GenBank/DDBJ databases">
        <authorList>
            <person name="Capua I."/>
            <person name="De Benedictis P."/>
            <person name="Joannis T."/>
            <person name="Lombin L.H."/>
            <person name="Cattoli G."/>
        </authorList>
    </citation>
    <scope>NUCLEOTIDE SEQUENCE [LARGE SCALE GENOMIC DNA]</scope>
    <source>
        <strain evidence="7 8">GluBS11</strain>
    </source>
</reference>